<proteinExistence type="predicted"/>
<reference evidence="1 2" key="1">
    <citation type="submission" date="2017-08" db="EMBL/GenBank/DDBJ databases">
        <title>Harnessing the power of phylogenomics to disentangle the directionality and signatures of interkingdom host jumping in the parasitic fungal genus Tolypocladium.</title>
        <authorList>
            <person name="Quandt C.A."/>
            <person name="Patterson W."/>
            <person name="Spatafora J.W."/>
        </authorList>
    </citation>
    <scope>NUCLEOTIDE SEQUENCE [LARGE SCALE GENOMIC DNA]</scope>
    <source>
        <strain evidence="1 2">CBS 113982</strain>
    </source>
</reference>
<dbReference type="STRING" id="45235.A0A2K3PXH5"/>
<evidence type="ECO:0008006" key="3">
    <source>
        <dbReference type="Google" id="ProtNLM"/>
    </source>
</evidence>
<dbReference type="SUPFAM" id="SSF56112">
    <property type="entry name" value="Protein kinase-like (PK-like)"/>
    <property type="match status" value="1"/>
</dbReference>
<gene>
    <name evidence="1" type="ORF">TCAP_07434</name>
</gene>
<sequence length="195" mass="21650">MADIPIEPGQITNESSASILADFTREAFAPGYERIQNEAACLKFIRTKTDIPVPEVLEAYDDDGSFVLITKRLSGVCMSELPSDGQAIVMKEVERHLETLRTLRSIRIGGLSGILCPPIRATQYFPKGTVWSAADVSGIELVFCHCDLSQSNIIVDPATLKIEGIIDWEYGGYWPDFFETQYFRDPRPSGAQLAE</sequence>
<dbReference type="PANTHER" id="PTHR21310:SF15">
    <property type="entry name" value="AMINOGLYCOSIDE PHOSPHOTRANSFERASE DOMAIN-CONTAINING PROTEIN"/>
    <property type="match status" value="1"/>
</dbReference>
<dbReference type="PANTHER" id="PTHR21310">
    <property type="entry name" value="AMINOGLYCOSIDE PHOSPHOTRANSFERASE-RELATED-RELATED"/>
    <property type="match status" value="1"/>
</dbReference>
<evidence type="ECO:0000313" key="2">
    <source>
        <dbReference type="Proteomes" id="UP000236621"/>
    </source>
</evidence>
<dbReference type="Gene3D" id="3.90.1200.10">
    <property type="match status" value="1"/>
</dbReference>
<dbReference type="CDD" id="cd05120">
    <property type="entry name" value="APH_ChoK_like"/>
    <property type="match status" value="1"/>
</dbReference>
<evidence type="ECO:0000313" key="1">
    <source>
        <dbReference type="EMBL" id="PNY19960.1"/>
    </source>
</evidence>
<name>A0A2K3PXH5_9HYPO</name>
<protein>
    <recommendedName>
        <fullName evidence="3">Aminoglycoside phosphotransferase domain-containing protein</fullName>
    </recommendedName>
</protein>
<dbReference type="InterPro" id="IPR051678">
    <property type="entry name" value="AGP_Transferase"/>
</dbReference>
<dbReference type="InterPro" id="IPR011009">
    <property type="entry name" value="Kinase-like_dom_sf"/>
</dbReference>
<accession>A0A2K3PXH5</accession>
<dbReference type="AlphaFoldDB" id="A0A2K3PXH5"/>
<comment type="caution">
    <text evidence="1">The sequence shown here is derived from an EMBL/GenBank/DDBJ whole genome shotgun (WGS) entry which is preliminary data.</text>
</comment>
<dbReference type="Pfam" id="PF01633">
    <property type="entry name" value="Choline_kinase"/>
    <property type="match status" value="1"/>
</dbReference>
<dbReference type="EMBL" id="NRSZ01001285">
    <property type="protein sequence ID" value="PNY19960.1"/>
    <property type="molecule type" value="Genomic_DNA"/>
</dbReference>
<dbReference type="Proteomes" id="UP000236621">
    <property type="component" value="Unassembled WGS sequence"/>
</dbReference>
<organism evidence="1 2">
    <name type="scientific">Tolypocladium capitatum</name>
    <dbReference type="NCBI Taxonomy" id="45235"/>
    <lineage>
        <taxon>Eukaryota</taxon>
        <taxon>Fungi</taxon>
        <taxon>Dikarya</taxon>
        <taxon>Ascomycota</taxon>
        <taxon>Pezizomycotina</taxon>
        <taxon>Sordariomycetes</taxon>
        <taxon>Hypocreomycetidae</taxon>
        <taxon>Hypocreales</taxon>
        <taxon>Ophiocordycipitaceae</taxon>
        <taxon>Tolypocladium</taxon>
    </lineage>
</organism>
<keyword evidence="2" id="KW-1185">Reference proteome</keyword>
<dbReference type="OrthoDB" id="2906425at2759"/>